<dbReference type="Proteomes" id="UP000271031">
    <property type="component" value="Unassembled WGS sequence"/>
</dbReference>
<dbReference type="AlphaFoldDB" id="A0A3M8CZQ7"/>
<sequence>MHHQVYVAPHDNPEEFTYVTPTGLIACVWDLRVLCFEREAWIQTVLANPNGPNVQEYLNLQLNEDT</sequence>
<gene>
    <name evidence="1" type="ORF">EDM56_26195</name>
</gene>
<reference evidence="1 2" key="1">
    <citation type="submission" date="2018-10" db="EMBL/GenBank/DDBJ databases">
        <title>Phylogenomics of Brevibacillus.</title>
        <authorList>
            <person name="Dunlap C."/>
        </authorList>
    </citation>
    <scope>NUCLEOTIDE SEQUENCE [LARGE SCALE GENOMIC DNA]</scope>
    <source>
        <strain evidence="1 2">JCM 15716</strain>
    </source>
</reference>
<dbReference type="EMBL" id="RHHQ01000023">
    <property type="protein sequence ID" value="RNB81300.1"/>
    <property type="molecule type" value="Genomic_DNA"/>
</dbReference>
<name>A0A3M8CZQ7_9BACL</name>
<organism evidence="1 2">
    <name type="scientific">Brevibacillus fluminis</name>
    <dbReference type="NCBI Taxonomy" id="511487"/>
    <lineage>
        <taxon>Bacteria</taxon>
        <taxon>Bacillati</taxon>
        <taxon>Bacillota</taxon>
        <taxon>Bacilli</taxon>
        <taxon>Bacillales</taxon>
        <taxon>Paenibacillaceae</taxon>
        <taxon>Brevibacillus</taxon>
    </lineage>
</organism>
<keyword evidence="2" id="KW-1185">Reference proteome</keyword>
<evidence type="ECO:0000313" key="2">
    <source>
        <dbReference type="Proteomes" id="UP000271031"/>
    </source>
</evidence>
<protein>
    <submittedName>
        <fullName evidence="1">Uncharacterized protein</fullName>
    </submittedName>
</protein>
<dbReference type="OrthoDB" id="1248892at2"/>
<accession>A0A3M8CZQ7</accession>
<comment type="caution">
    <text evidence="1">The sequence shown here is derived from an EMBL/GenBank/DDBJ whole genome shotgun (WGS) entry which is preliminary data.</text>
</comment>
<evidence type="ECO:0000313" key="1">
    <source>
        <dbReference type="EMBL" id="RNB81300.1"/>
    </source>
</evidence>
<proteinExistence type="predicted"/>